<accession>A0ABS7ZUT7</accession>
<sequence length="133" mass="13994">MAKAASPVRLQHSLMSAAVTAGAVMHRSAAEQVEYWADIGRKVAGVVNPEVLLAIHAGLATLRVERSTPSPVDPDAVFASMNRARASGALSEAIASGGVRYQAAVSRPGYLEACHPDGRTEVGRFLNGRFIPE</sequence>
<name>A0ABS7ZUT7_9GAMM</name>
<comment type="caution">
    <text evidence="1">The sequence shown here is derived from an EMBL/GenBank/DDBJ whole genome shotgun (WGS) entry which is preliminary data.</text>
</comment>
<gene>
    <name evidence="1" type="ORF">I9W95_17870</name>
</gene>
<evidence type="ECO:0000313" key="1">
    <source>
        <dbReference type="EMBL" id="MCA6065469.1"/>
    </source>
</evidence>
<dbReference type="Proteomes" id="UP000714380">
    <property type="component" value="Unassembled WGS sequence"/>
</dbReference>
<dbReference type="RefSeq" id="WP_225677435.1">
    <property type="nucleotide sequence ID" value="NZ_JAEDAH010000105.1"/>
</dbReference>
<dbReference type="EMBL" id="JAEDAH010000105">
    <property type="protein sequence ID" value="MCA6065469.1"/>
    <property type="molecule type" value="Genomic_DNA"/>
</dbReference>
<evidence type="ECO:0000313" key="2">
    <source>
        <dbReference type="Proteomes" id="UP000714380"/>
    </source>
</evidence>
<dbReference type="InterPro" id="IPR021831">
    <property type="entry name" value="ParD-like"/>
</dbReference>
<protein>
    <recommendedName>
        <fullName evidence="3">ParD-like antitoxin of type II toxin-antitoxin system</fullName>
    </recommendedName>
</protein>
<keyword evidence="2" id="KW-1185">Reference proteome</keyword>
<reference evidence="1 2" key="1">
    <citation type="submission" date="2020-12" db="EMBL/GenBank/DDBJ databases">
        <title>Novel Thalassolituus-related marine hydrocarbonoclastic bacteria mediated algae-derived hydrocarbons mineralization in twilight zone of the northern South China Sea.</title>
        <authorList>
            <person name="Dong C."/>
        </authorList>
    </citation>
    <scope>NUCLEOTIDE SEQUENCE [LARGE SCALE GENOMIC DNA]</scope>
    <source>
        <strain evidence="1 2">IMCC1826</strain>
    </source>
</reference>
<dbReference type="Pfam" id="PF11903">
    <property type="entry name" value="ParD_like"/>
    <property type="match status" value="1"/>
</dbReference>
<evidence type="ECO:0008006" key="3">
    <source>
        <dbReference type="Google" id="ProtNLM"/>
    </source>
</evidence>
<proteinExistence type="predicted"/>
<organism evidence="1 2">
    <name type="scientific">Thalassolituus marinus</name>
    <dbReference type="NCBI Taxonomy" id="671053"/>
    <lineage>
        <taxon>Bacteria</taxon>
        <taxon>Pseudomonadati</taxon>
        <taxon>Pseudomonadota</taxon>
        <taxon>Gammaproteobacteria</taxon>
        <taxon>Oceanospirillales</taxon>
        <taxon>Oceanospirillaceae</taxon>
        <taxon>Thalassolituus</taxon>
    </lineage>
</organism>